<name>A0ABY8V0C7_9BACI</name>
<evidence type="ECO:0000313" key="2">
    <source>
        <dbReference type="Proteomes" id="UP001236652"/>
    </source>
</evidence>
<reference evidence="1 2" key="1">
    <citation type="submission" date="2023-05" db="EMBL/GenBank/DDBJ databases">
        <title>Comparative genomics reveals the evidence of polycyclic aromatic hydrocarbons degradation in moderately halophilic genus Pontibacillus.</title>
        <authorList>
            <person name="Yang H."/>
            <person name="Qian Z."/>
        </authorList>
    </citation>
    <scope>NUCLEOTIDE SEQUENCE [LARGE SCALE GENOMIC DNA]</scope>
    <source>
        <strain evidence="2">HN14</strain>
    </source>
</reference>
<evidence type="ECO:0008006" key="3">
    <source>
        <dbReference type="Google" id="ProtNLM"/>
    </source>
</evidence>
<organism evidence="1 2">
    <name type="scientific">Pontibacillus chungwhensis</name>
    <dbReference type="NCBI Taxonomy" id="265426"/>
    <lineage>
        <taxon>Bacteria</taxon>
        <taxon>Bacillati</taxon>
        <taxon>Bacillota</taxon>
        <taxon>Bacilli</taxon>
        <taxon>Bacillales</taxon>
        <taxon>Bacillaceae</taxon>
        <taxon>Pontibacillus</taxon>
    </lineage>
</organism>
<dbReference type="RefSeq" id="WP_231418152.1">
    <property type="nucleotide sequence ID" value="NZ_CP126446.1"/>
</dbReference>
<protein>
    <recommendedName>
        <fullName evidence="3">Porin</fullName>
    </recommendedName>
</protein>
<gene>
    <name evidence="1" type="ORF">QNI29_06110</name>
</gene>
<dbReference type="Proteomes" id="UP001236652">
    <property type="component" value="Chromosome"/>
</dbReference>
<keyword evidence="2" id="KW-1185">Reference proteome</keyword>
<sequence>MDKLKKVGLAGALAFGFMAGASVIDADEEEEAYPACESWYYEWDC</sequence>
<dbReference type="EMBL" id="CP126446">
    <property type="protein sequence ID" value="WIF99232.1"/>
    <property type="molecule type" value="Genomic_DNA"/>
</dbReference>
<evidence type="ECO:0000313" key="1">
    <source>
        <dbReference type="EMBL" id="WIF99232.1"/>
    </source>
</evidence>
<accession>A0ABY8V0C7</accession>
<proteinExistence type="predicted"/>